<comment type="caution">
    <text evidence="1">The sequence shown here is derived from an EMBL/GenBank/DDBJ whole genome shotgun (WGS) entry which is preliminary data.</text>
</comment>
<gene>
    <name evidence="1" type="ORF">LPJ66_000404</name>
</gene>
<proteinExistence type="predicted"/>
<reference evidence="1" key="1">
    <citation type="submission" date="2022-07" db="EMBL/GenBank/DDBJ databases">
        <title>Phylogenomic reconstructions and comparative analyses of Kickxellomycotina fungi.</title>
        <authorList>
            <person name="Reynolds N.K."/>
            <person name="Stajich J.E."/>
            <person name="Barry K."/>
            <person name="Grigoriev I.V."/>
            <person name="Crous P."/>
            <person name="Smith M.E."/>
        </authorList>
    </citation>
    <scope>NUCLEOTIDE SEQUENCE</scope>
    <source>
        <strain evidence="1">Benny 63K</strain>
    </source>
</reference>
<organism evidence="1 2">
    <name type="scientific">Kickxella alabastrina</name>
    <dbReference type="NCBI Taxonomy" id="61397"/>
    <lineage>
        <taxon>Eukaryota</taxon>
        <taxon>Fungi</taxon>
        <taxon>Fungi incertae sedis</taxon>
        <taxon>Zoopagomycota</taxon>
        <taxon>Kickxellomycotina</taxon>
        <taxon>Kickxellomycetes</taxon>
        <taxon>Kickxellales</taxon>
        <taxon>Kickxellaceae</taxon>
        <taxon>Kickxella</taxon>
    </lineage>
</organism>
<evidence type="ECO:0000313" key="1">
    <source>
        <dbReference type="EMBL" id="KAJ1901948.1"/>
    </source>
</evidence>
<keyword evidence="2" id="KW-1185">Reference proteome</keyword>
<name>A0ACC1IW90_9FUNG</name>
<dbReference type="EMBL" id="JANBPG010000010">
    <property type="protein sequence ID" value="KAJ1901948.1"/>
    <property type="molecule type" value="Genomic_DNA"/>
</dbReference>
<sequence>MFQFQPMSLEPHMPPMPTFGRRPSVTNTQLYNTSSYKYAIFDLDKTSKEVYSPANTNNDDFASLRSFLPVYNCCYAVYKLTFVKNMRSTSVVIFYTWLPAEAAEAEKQRYLANSNEVAQQLSHYDFKFECTEWREFQHFIAVSKVNRYMKNICK</sequence>
<protein>
    <submittedName>
        <fullName evidence="1">Uncharacterized protein</fullName>
    </submittedName>
</protein>
<accession>A0ACC1IW90</accession>
<dbReference type="Proteomes" id="UP001150581">
    <property type="component" value="Unassembled WGS sequence"/>
</dbReference>
<evidence type="ECO:0000313" key="2">
    <source>
        <dbReference type="Proteomes" id="UP001150581"/>
    </source>
</evidence>